<feature type="transmembrane region" description="Helical" evidence="8">
    <location>
        <begin position="348"/>
        <end position="366"/>
    </location>
</feature>
<dbReference type="EMBL" id="CP053586">
    <property type="protein sequence ID" value="WNZ26366.1"/>
    <property type="molecule type" value="Genomic_DNA"/>
</dbReference>
<evidence type="ECO:0000259" key="9">
    <source>
        <dbReference type="Pfam" id="PF13231"/>
    </source>
</evidence>
<dbReference type="GO" id="GO:0009103">
    <property type="term" value="P:lipopolysaccharide biosynthetic process"/>
    <property type="evidence" value="ECO:0007669"/>
    <property type="project" value="UniProtKB-ARBA"/>
</dbReference>
<proteinExistence type="predicted"/>
<evidence type="ECO:0000256" key="6">
    <source>
        <dbReference type="ARBA" id="ARBA00022989"/>
    </source>
</evidence>
<sequence length="543" mass="60862">MKSRIDRWSRLNWLAWLAVVMIVLGVGFRLIALDHKIFWHDEVYTSMRAAGFTRQEIDNQLFQNHFLAAPELQFFQQIKPGSTTADTVHSLIVEDPQHPPLYFVMARYWMQQFGSSIAASRLLPALMSLLSLPLMYGLAVELFASSSTALLATAFLALSPFDILFAQTARQYSLLTVVILGSSWLLLRAMRQSTGRRWAGYGLSVALGLYTHPFFALTLLAHAGYVIGMSAVSGRAAALSWSWQVVAKGVKDRRIWEFGLSVLAALLVYSPWIWVLLHQHQRANATTDWTRAEVGLPYLLKLWTLSFTSLFIDLDFGFDNPLTFLARLPFVVLILLALYRVYRHTPVRTWLFIFTTIFVPFLLLAIPDLILGGKRSAVSRYLISCFPGIQLAVAYLLSHKVLANKGAVNKLWRAVLALCLASSVLSASISAAAESWWNKDLSYSNAEIIHLVNATADQNPVMLSDMGDDYTNMGDLVSLSYGLQPNVRLFLASATPDLTPLAQEPNIFVFRASQSLEAAIKQQGWQLTPVSDRARLWRISQDL</sequence>
<evidence type="ECO:0000256" key="7">
    <source>
        <dbReference type="ARBA" id="ARBA00023136"/>
    </source>
</evidence>
<dbReference type="GO" id="GO:0016763">
    <property type="term" value="F:pentosyltransferase activity"/>
    <property type="evidence" value="ECO:0007669"/>
    <property type="project" value="TreeGrafter"/>
</dbReference>
<feature type="transmembrane region" description="Helical" evidence="8">
    <location>
        <begin position="134"/>
        <end position="157"/>
    </location>
</feature>
<evidence type="ECO:0000256" key="5">
    <source>
        <dbReference type="ARBA" id="ARBA00022692"/>
    </source>
</evidence>
<keyword evidence="5 8" id="KW-0812">Transmembrane</keyword>
<feature type="transmembrane region" description="Helical" evidence="8">
    <location>
        <begin position="324"/>
        <end position="342"/>
    </location>
</feature>
<feature type="transmembrane region" description="Helical" evidence="8">
    <location>
        <begin position="295"/>
        <end position="312"/>
    </location>
</feature>
<feature type="transmembrane region" description="Helical" evidence="8">
    <location>
        <begin position="199"/>
        <end position="217"/>
    </location>
</feature>
<reference evidence="10" key="1">
    <citation type="submission" date="2020-05" db="EMBL/GenBank/DDBJ databases">
        <authorList>
            <person name="Zhu T."/>
            <person name="Keshari N."/>
            <person name="Lu X."/>
        </authorList>
    </citation>
    <scope>NUCLEOTIDE SEQUENCE</scope>
    <source>
        <strain evidence="10">NK1-12</strain>
    </source>
</reference>
<keyword evidence="6 8" id="KW-1133">Transmembrane helix</keyword>
<gene>
    <name evidence="10" type="ORF">HJG54_01045</name>
</gene>
<evidence type="ECO:0000256" key="4">
    <source>
        <dbReference type="ARBA" id="ARBA00022679"/>
    </source>
</evidence>
<evidence type="ECO:0000256" key="2">
    <source>
        <dbReference type="ARBA" id="ARBA00022475"/>
    </source>
</evidence>
<comment type="subcellular location">
    <subcellularLocation>
        <location evidence="1">Cell membrane</location>
        <topology evidence="1">Multi-pass membrane protein</topology>
    </subcellularLocation>
</comment>
<protein>
    <submittedName>
        <fullName evidence="10">Glycosyl transferase family 39</fullName>
    </submittedName>
</protein>
<evidence type="ECO:0000256" key="3">
    <source>
        <dbReference type="ARBA" id="ARBA00022676"/>
    </source>
</evidence>
<feature type="transmembrane region" description="Helical" evidence="8">
    <location>
        <begin position="12"/>
        <end position="32"/>
    </location>
</feature>
<keyword evidence="2" id="KW-1003">Cell membrane</keyword>
<evidence type="ECO:0000256" key="1">
    <source>
        <dbReference type="ARBA" id="ARBA00004651"/>
    </source>
</evidence>
<dbReference type="InterPro" id="IPR050297">
    <property type="entry name" value="LipidA_mod_glycosyltrf_83"/>
</dbReference>
<dbReference type="GO" id="GO:0005886">
    <property type="term" value="C:plasma membrane"/>
    <property type="evidence" value="ECO:0007669"/>
    <property type="project" value="UniProtKB-SubCell"/>
</dbReference>
<keyword evidence="4 10" id="KW-0808">Transferase</keyword>
<evidence type="ECO:0000256" key="8">
    <source>
        <dbReference type="SAM" id="Phobius"/>
    </source>
</evidence>
<feature type="domain" description="Glycosyltransferase RgtA/B/C/D-like" evidence="9">
    <location>
        <begin position="97"/>
        <end position="229"/>
    </location>
</feature>
<keyword evidence="3" id="KW-0328">Glycosyltransferase</keyword>
<organism evidence="10">
    <name type="scientific">Leptolyngbya sp. NK1-12</name>
    <dbReference type="NCBI Taxonomy" id="2547451"/>
    <lineage>
        <taxon>Bacteria</taxon>
        <taxon>Bacillati</taxon>
        <taxon>Cyanobacteriota</taxon>
        <taxon>Cyanophyceae</taxon>
        <taxon>Leptolyngbyales</taxon>
        <taxon>Leptolyngbyaceae</taxon>
        <taxon>Leptolyngbya group</taxon>
        <taxon>Leptolyngbya</taxon>
    </lineage>
</organism>
<accession>A0AA96WPS2</accession>
<dbReference type="PANTHER" id="PTHR33908:SF11">
    <property type="entry name" value="MEMBRANE PROTEIN"/>
    <property type="match status" value="1"/>
</dbReference>
<dbReference type="PANTHER" id="PTHR33908">
    <property type="entry name" value="MANNOSYLTRANSFERASE YKCB-RELATED"/>
    <property type="match status" value="1"/>
</dbReference>
<feature type="transmembrane region" description="Helical" evidence="8">
    <location>
        <begin position="411"/>
        <end position="433"/>
    </location>
</feature>
<keyword evidence="7 8" id="KW-0472">Membrane</keyword>
<dbReference type="Pfam" id="PF13231">
    <property type="entry name" value="PMT_2"/>
    <property type="match status" value="1"/>
</dbReference>
<name>A0AA96WPS2_9CYAN</name>
<feature type="transmembrane region" description="Helical" evidence="8">
    <location>
        <begin position="378"/>
        <end position="399"/>
    </location>
</feature>
<dbReference type="AlphaFoldDB" id="A0AA96WPS2"/>
<evidence type="ECO:0000313" key="10">
    <source>
        <dbReference type="EMBL" id="WNZ26366.1"/>
    </source>
</evidence>
<dbReference type="InterPro" id="IPR038731">
    <property type="entry name" value="RgtA/B/C-like"/>
</dbReference>
<feature type="transmembrane region" description="Helical" evidence="8">
    <location>
        <begin position="255"/>
        <end position="275"/>
    </location>
</feature>
<feature type="transmembrane region" description="Helical" evidence="8">
    <location>
        <begin position="169"/>
        <end position="187"/>
    </location>
</feature>